<accession>A0A0N8HKU4</accession>
<keyword evidence="3 4" id="KW-0479">Metal-binding</keyword>
<feature type="binding site" evidence="4">
    <location>
        <position position="63"/>
    </location>
    <ligand>
        <name>a divalent metal cation</name>
        <dbReference type="ChEBI" id="CHEBI:60240"/>
        <label>1</label>
    </ligand>
</feature>
<evidence type="ECO:0000256" key="1">
    <source>
        <dbReference type="ARBA" id="ARBA00006964"/>
    </source>
</evidence>
<dbReference type="Proteomes" id="UP000050378">
    <property type="component" value="Unassembled WGS sequence"/>
</dbReference>
<dbReference type="PANTHER" id="PTHR13799:SF14">
    <property type="entry name" value="GTP CYCLOHYDROLASE 1 TYPE 2 HOMOLOG"/>
    <property type="match status" value="1"/>
</dbReference>
<dbReference type="PATRIC" id="fig|570156.3.peg.683"/>
<dbReference type="EMBL" id="LJTC01000002">
    <property type="protein sequence ID" value="KPM84848.1"/>
    <property type="molecule type" value="Genomic_DNA"/>
</dbReference>
<feature type="binding site" evidence="4">
    <location>
        <position position="222"/>
    </location>
    <ligand>
        <name>a divalent metal cation</name>
        <dbReference type="ChEBI" id="CHEBI:60240"/>
        <label>1</label>
    </ligand>
</feature>
<gene>
    <name evidence="5" type="ORF">AOG27_03420</name>
</gene>
<evidence type="ECO:0000256" key="3">
    <source>
        <dbReference type="ARBA" id="ARBA00022723"/>
    </source>
</evidence>
<dbReference type="STRING" id="570156.AOG27_03420"/>
<reference evidence="5 6" key="1">
    <citation type="submission" date="2015-09" db="EMBL/GenBank/DDBJ databases">
        <title>Draft Genome Sequence of Pseudoalteromonas lipolytica UCD-48B.</title>
        <authorList>
            <person name="Krusor M."/>
            <person name="Coil D.A."/>
            <person name="Lang J.M."/>
            <person name="Eisen J.A."/>
            <person name="Alexiev A."/>
        </authorList>
    </citation>
    <scope>NUCLEOTIDE SEQUENCE [LARGE SCALE GENOMIC DNA]</scope>
    <source>
        <strain evidence="5 6">UCD-48B</strain>
    </source>
</reference>
<proteinExistence type="inferred from homology"/>
<dbReference type="NCBIfam" id="TIGR00486">
    <property type="entry name" value="YbgI_SA1388"/>
    <property type="match status" value="1"/>
</dbReference>
<name>A0A0N8HKU4_9GAMM</name>
<dbReference type="GO" id="GO:0046872">
    <property type="term" value="F:metal ion binding"/>
    <property type="evidence" value="ECO:0007669"/>
    <property type="project" value="UniProtKB-KW"/>
</dbReference>
<dbReference type="InterPro" id="IPR036069">
    <property type="entry name" value="DUF34/NIF3_sf"/>
</dbReference>
<dbReference type="RefSeq" id="WP_054551605.1">
    <property type="nucleotide sequence ID" value="NZ_LJTC01000002.1"/>
</dbReference>
<protein>
    <recommendedName>
        <fullName evidence="2">GTP cyclohydrolase 1 type 2 homolog</fullName>
    </recommendedName>
</protein>
<feature type="binding site" evidence="4">
    <location>
        <position position="64"/>
    </location>
    <ligand>
        <name>a divalent metal cation</name>
        <dbReference type="ChEBI" id="CHEBI:60240"/>
        <label>2</label>
    </ligand>
</feature>
<dbReference type="PANTHER" id="PTHR13799">
    <property type="entry name" value="NGG1 INTERACTING FACTOR 3"/>
    <property type="match status" value="1"/>
</dbReference>
<dbReference type="OrthoDB" id="9800881at2"/>
<feature type="binding site" evidence="4">
    <location>
        <position position="101"/>
    </location>
    <ligand>
        <name>a divalent metal cation</name>
        <dbReference type="ChEBI" id="CHEBI:60240"/>
        <label>1</label>
    </ligand>
</feature>
<dbReference type="Pfam" id="PF01784">
    <property type="entry name" value="DUF34_NIF3"/>
    <property type="match status" value="1"/>
</dbReference>
<comment type="caution">
    <text evidence="5">The sequence shown here is derived from an EMBL/GenBank/DDBJ whole genome shotgun (WGS) entry which is preliminary data.</text>
</comment>
<dbReference type="SUPFAM" id="SSF102705">
    <property type="entry name" value="NIF3 (NGG1p interacting factor 3)-like"/>
    <property type="match status" value="1"/>
</dbReference>
<evidence type="ECO:0000256" key="4">
    <source>
        <dbReference type="PIRSR" id="PIRSR602678-1"/>
    </source>
</evidence>
<evidence type="ECO:0000256" key="2">
    <source>
        <dbReference type="ARBA" id="ARBA00022112"/>
    </source>
</evidence>
<feature type="binding site" evidence="4">
    <location>
        <position position="218"/>
    </location>
    <ligand>
        <name>a divalent metal cation</name>
        <dbReference type="ChEBI" id="CHEBI:60240"/>
        <label>1</label>
    </ligand>
</feature>
<evidence type="ECO:0000313" key="5">
    <source>
        <dbReference type="EMBL" id="KPM84848.1"/>
    </source>
</evidence>
<dbReference type="AlphaFoldDB" id="A0A0N8HKU4"/>
<dbReference type="FunFam" id="3.40.1390.30:FF:000002">
    <property type="entry name" value="Nif3-like dinuclear metal center protein"/>
    <property type="match status" value="1"/>
</dbReference>
<sequence>MQRKQFTQLLNDILKPDSIADFCPNGLQVEGASEVKKIVTGVTASQALIDAAIAENADTILVHHGYFWKGESQPITGMKKRRIAALLNNDINLYGYHLPLDIHPEIGNNAQLAKLLDIEFTGGLESGPNSVPVKGRLKTPLSGEEFTAKITQVLNRAPLASLVRKEKIETIAWCTGGGQGYIDLAAAQWIDAYLTGEASEQTIHSSREQGIDFFAAGHHATERYGIKALGELLAEQHGFDVTFIDIDNPV</sequence>
<dbReference type="InterPro" id="IPR002678">
    <property type="entry name" value="DUF34/NIF3"/>
</dbReference>
<comment type="similarity">
    <text evidence="1">Belongs to the GTP cyclohydrolase I type 2/NIF3 family.</text>
</comment>
<dbReference type="Gene3D" id="3.40.1390.30">
    <property type="entry name" value="NIF3 (NGG1p interacting factor 3)-like"/>
    <property type="match status" value="2"/>
</dbReference>
<dbReference type="GO" id="GO:0005737">
    <property type="term" value="C:cytoplasm"/>
    <property type="evidence" value="ECO:0007669"/>
    <property type="project" value="TreeGrafter"/>
</dbReference>
<evidence type="ECO:0000313" key="6">
    <source>
        <dbReference type="Proteomes" id="UP000050378"/>
    </source>
</evidence>
<organism evidence="5 6">
    <name type="scientific">Pseudoalteromonas lipolytica</name>
    <dbReference type="NCBI Taxonomy" id="570156"/>
    <lineage>
        <taxon>Bacteria</taxon>
        <taxon>Pseudomonadati</taxon>
        <taxon>Pseudomonadota</taxon>
        <taxon>Gammaproteobacteria</taxon>
        <taxon>Alteromonadales</taxon>
        <taxon>Pseudoalteromonadaceae</taxon>
        <taxon>Pseudoalteromonas</taxon>
    </lineage>
</organism>